<evidence type="ECO:0000313" key="2">
    <source>
        <dbReference type="Proteomes" id="UP000312495"/>
    </source>
</evidence>
<comment type="caution">
    <text evidence="1">The sequence shown here is derived from an EMBL/GenBank/DDBJ whole genome shotgun (WGS) entry which is preliminary data.</text>
</comment>
<name>A0A5C5ACZ0_9BACI</name>
<sequence>MYETTTHFIHFQYLTSPLKRKHANRFRLHAFLSRYLPGSKTPISKFSETKEVRWGLGCPQKPD</sequence>
<dbReference type="EMBL" id="VEPV01000001">
    <property type="protein sequence ID" value="TNP17695.1"/>
    <property type="molecule type" value="Genomic_DNA"/>
</dbReference>
<dbReference type="AlphaFoldDB" id="A0A5C5ACZ0"/>
<proteinExistence type="predicted"/>
<reference evidence="1 2" key="1">
    <citation type="submission" date="2019-06" db="EMBL/GenBank/DDBJ databases">
        <title>Biocontrol Bacillus strains from Vietnam.</title>
        <authorList>
            <person name="Borriss R."/>
            <person name="Lasch P."/>
            <person name="Thanh Tam L.T."/>
            <person name="Luong P.T."/>
            <person name="Phuong Thao L.T."/>
            <person name="Kim Chung L.T."/>
        </authorList>
    </citation>
    <scope>NUCLEOTIDE SEQUENCE [LARGE SCALE GENOMIC DNA]</scope>
    <source>
        <strain evidence="1 2">SN1</strain>
    </source>
</reference>
<organism evidence="1 2">
    <name type="scientific">Bacillus tropicus</name>
    <dbReference type="NCBI Taxonomy" id="2026188"/>
    <lineage>
        <taxon>Bacteria</taxon>
        <taxon>Bacillati</taxon>
        <taxon>Bacillota</taxon>
        <taxon>Bacilli</taxon>
        <taxon>Bacillales</taxon>
        <taxon>Bacillaceae</taxon>
        <taxon>Bacillus</taxon>
        <taxon>Bacillus cereus group</taxon>
    </lineage>
</organism>
<dbReference type="Proteomes" id="UP000312495">
    <property type="component" value="Unassembled WGS sequence"/>
</dbReference>
<accession>A0A5C5ACZ0</accession>
<gene>
    <name evidence="1" type="ORF">FHY71_02905</name>
</gene>
<evidence type="ECO:0000313" key="1">
    <source>
        <dbReference type="EMBL" id="TNP17695.1"/>
    </source>
</evidence>
<protein>
    <submittedName>
        <fullName evidence="1">Uncharacterized protein</fullName>
    </submittedName>
</protein>